<evidence type="ECO:0000313" key="12">
    <source>
        <dbReference type="EMBL" id="TMQ63523.1"/>
    </source>
</evidence>
<dbReference type="CDD" id="cd01997">
    <property type="entry name" value="GMP_synthase_C"/>
    <property type="match status" value="1"/>
</dbReference>
<reference evidence="12 13" key="1">
    <citation type="journal article" date="2019" name="Nat. Microbiol.">
        <title>Mediterranean grassland soil C-N compound turnover is dependent on rainfall and depth, and is mediated by genomically divergent microorganisms.</title>
        <authorList>
            <person name="Diamond S."/>
            <person name="Andeer P.F."/>
            <person name="Li Z."/>
            <person name="Crits-Christoph A."/>
            <person name="Burstein D."/>
            <person name="Anantharaman K."/>
            <person name="Lane K.R."/>
            <person name="Thomas B.C."/>
            <person name="Pan C."/>
            <person name="Northen T.R."/>
            <person name="Banfield J.F."/>
        </authorList>
    </citation>
    <scope>NUCLEOTIDE SEQUENCE [LARGE SCALE GENOMIC DNA]</scope>
    <source>
        <strain evidence="12">WS_9</strain>
    </source>
</reference>
<feature type="domain" description="GMPS ATP-PPase" evidence="11">
    <location>
        <begin position="196"/>
        <end position="387"/>
    </location>
</feature>
<sequence length="512" mass="55263">MSHQRLLILDFGSQYTQLIARRTRELGVFAEIHAPTISSAELEALDPKGIVLSGGPASVLEPGAPGIPPAVLDRGAPVLGVCYGMQLLAKELGGQVRPSDRREYGKATLTVTRAGTLLAGLPKESRVWASHGDFVEALPPGFTLLGTSGEGLLAAAEDPKRKIYAVQFHPEVAHTEHGTRIYKNFLFDICGFAGDWTMGQVLEEQTARIRAQVGTRRVICGLSGGVDSSVVAALLHRAVPGQARSVFVDHGLLRRGEAAQVAESMREVIGNELVTVDAKRRFLGELRGIEDPEEKRKTIGRVFIEVFEEAAKEMGGAQLLAQGTLYPDVIESTSTRGPSAKIKSHHNVGGLPERMNLELVEPLRELFKDEVRSLGGLLGLSKGVLGRHPFPGPGLAVRILGPITEEAVETLALADDIFLTELRQAGLYDQVWQAFAVLLPVRTVGVMGDGRTYDQVVALRAVTSSDGMTADWARLPEAFLARVSSRIGNEVKGVSRVVYDISTKPPATIEWE</sequence>
<dbReference type="Pfam" id="PF00117">
    <property type="entry name" value="GATase"/>
    <property type="match status" value="1"/>
</dbReference>
<dbReference type="CDD" id="cd01742">
    <property type="entry name" value="GATase1_GMP_Synthase"/>
    <property type="match status" value="1"/>
</dbReference>
<dbReference type="PANTHER" id="PTHR11922:SF2">
    <property type="entry name" value="GMP SYNTHASE [GLUTAMINE-HYDROLYZING]"/>
    <property type="match status" value="1"/>
</dbReference>
<dbReference type="SUPFAM" id="SSF52402">
    <property type="entry name" value="Adenine nucleotide alpha hydrolases-like"/>
    <property type="match status" value="1"/>
</dbReference>
<comment type="catalytic activity">
    <reaction evidence="9">
        <text>XMP + L-glutamine + ATP + H2O = GMP + L-glutamate + AMP + diphosphate + 2 H(+)</text>
        <dbReference type="Rhea" id="RHEA:11680"/>
        <dbReference type="ChEBI" id="CHEBI:15377"/>
        <dbReference type="ChEBI" id="CHEBI:15378"/>
        <dbReference type="ChEBI" id="CHEBI:29985"/>
        <dbReference type="ChEBI" id="CHEBI:30616"/>
        <dbReference type="ChEBI" id="CHEBI:33019"/>
        <dbReference type="ChEBI" id="CHEBI:57464"/>
        <dbReference type="ChEBI" id="CHEBI:58115"/>
        <dbReference type="ChEBI" id="CHEBI:58359"/>
        <dbReference type="ChEBI" id="CHEBI:456215"/>
        <dbReference type="EC" id="6.3.5.2"/>
    </reaction>
</comment>
<feature type="active site" evidence="9">
    <location>
        <position position="171"/>
    </location>
</feature>
<gene>
    <name evidence="9 12" type="primary">guaA</name>
    <name evidence="12" type="ORF">E6K79_09770</name>
</gene>
<dbReference type="InterPro" id="IPR025777">
    <property type="entry name" value="GMPS_ATP_PPase_dom"/>
</dbReference>
<keyword evidence="6 9" id="KW-0658">Purine biosynthesis</keyword>
<dbReference type="InterPro" id="IPR004739">
    <property type="entry name" value="GMP_synth_GATase"/>
</dbReference>
<evidence type="ECO:0000256" key="8">
    <source>
        <dbReference type="ARBA" id="ARBA00022962"/>
    </source>
</evidence>
<proteinExistence type="inferred from homology"/>
<dbReference type="InterPro" id="IPR029062">
    <property type="entry name" value="Class_I_gatase-like"/>
</dbReference>
<dbReference type="InterPro" id="IPR022955">
    <property type="entry name" value="GMP_synthase"/>
</dbReference>
<keyword evidence="4 9" id="KW-0547">Nucleotide-binding</keyword>
<protein>
    <recommendedName>
        <fullName evidence="9">GMP synthase [glutamine-hydrolyzing]</fullName>
        <ecNumber evidence="9">6.3.5.2</ecNumber>
    </recommendedName>
    <alternativeName>
        <fullName evidence="9">GMP synthetase</fullName>
    </alternativeName>
    <alternativeName>
        <fullName evidence="9">Glutamine amidotransferase</fullName>
    </alternativeName>
</protein>
<dbReference type="NCBIfam" id="TIGR00888">
    <property type="entry name" value="guaA_Nterm"/>
    <property type="match status" value="1"/>
</dbReference>
<comment type="pathway">
    <text evidence="2 9">Purine metabolism; GMP biosynthesis; GMP from XMP (L-Gln route): step 1/1.</text>
</comment>
<dbReference type="InterPro" id="IPR014729">
    <property type="entry name" value="Rossmann-like_a/b/a_fold"/>
</dbReference>
<evidence type="ECO:0000256" key="4">
    <source>
        <dbReference type="ARBA" id="ARBA00022741"/>
    </source>
</evidence>
<dbReference type="SUPFAM" id="SSF52317">
    <property type="entry name" value="Class I glutamine amidotransferase-like"/>
    <property type="match status" value="1"/>
</dbReference>
<dbReference type="NCBIfam" id="TIGR00884">
    <property type="entry name" value="guaA_Cterm"/>
    <property type="match status" value="1"/>
</dbReference>
<name>A0A538TIT0_UNCEI</name>
<evidence type="ECO:0000256" key="10">
    <source>
        <dbReference type="PROSITE-ProRule" id="PRU00886"/>
    </source>
</evidence>
<evidence type="ECO:0000256" key="5">
    <source>
        <dbReference type="ARBA" id="ARBA00022749"/>
    </source>
</evidence>
<evidence type="ECO:0000313" key="13">
    <source>
        <dbReference type="Proteomes" id="UP000317691"/>
    </source>
</evidence>
<dbReference type="PRINTS" id="PR00097">
    <property type="entry name" value="ANTSNTHASEII"/>
</dbReference>
<dbReference type="UniPathway" id="UPA00189">
    <property type="reaction ID" value="UER00296"/>
</dbReference>
<keyword evidence="8 9" id="KW-0315">Glutamine amidotransferase</keyword>
<dbReference type="GO" id="GO:0005524">
    <property type="term" value="F:ATP binding"/>
    <property type="evidence" value="ECO:0007669"/>
    <property type="project" value="UniProtKB-UniRule"/>
</dbReference>
<evidence type="ECO:0000256" key="6">
    <source>
        <dbReference type="ARBA" id="ARBA00022755"/>
    </source>
</evidence>
<evidence type="ECO:0000256" key="2">
    <source>
        <dbReference type="ARBA" id="ARBA00005153"/>
    </source>
</evidence>
<dbReference type="AlphaFoldDB" id="A0A538TIT0"/>
<evidence type="ECO:0000256" key="9">
    <source>
        <dbReference type="HAMAP-Rule" id="MF_00344"/>
    </source>
</evidence>
<dbReference type="GO" id="GO:0005829">
    <property type="term" value="C:cytosol"/>
    <property type="evidence" value="ECO:0007669"/>
    <property type="project" value="TreeGrafter"/>
</dbReference>
<dbReference type="NCBIfam" id="NF000848">
    <property type="entry name" value="PRK00074.1"/>
    <property type="match status" value="1"/>
</dbReference>
<dbReference type="Pfam" id="PF02540">
    <property type="entry name" value="NAD_synthase"/>
    <property type="match status" value="1"/>
</dbReference>
<accession>A0A538TIT0</accession>
<dbReference type="Gene3D" id="3.30.300.10">
    <property type="match status" value="1"/>
</dbReference>
<dbReference type="FunFam" id="3.40.50.620:FF:000001">
    <property type="entry name" value="GMP synthase [glutamine-hydrolyzing]"/>
    <property type="match status" value="1"/>
</dbReference>
<dbReference type="InterPro" id="IPR022310">
    <property type="entry name" value="NAD/GMP_synthase"/>
</dbReference>
<evidence type="ECO:0000259" key="11">
    <source>
        <dbReference type="PROSITE" id="PS51553"/>
    </source>
</evidence>
<keyword evidence="3 9" id="KW-0436">Ligase</keyword>
<feature type="binding site" evidence="10">
    <location>
        <begin position="223"/>
        <end position="229"/>
    </location>
    <ligand>
        <name>ATP</name>
        <dbReference type="ChEBI" id="CHEBI:30616"/>
    </ligand>
</feature>
<dbReference type="Gene3D" id="3.40.50.620">
    <property type="entry name" value="HUPs"/>
    <property type="match status" value="1"/>
</dbReference>
<dbReference type="Proteomes" id="UP000317691">
    <property type="component" value="Unassembled WGS sequence"/>
</dbReference>
<organism evidence="12 13">
    <name type="scientific">Eiseniibacteriota bacterium</name>
    <dbReference type="NCBI Taxonomy" id="2212470"/>
    <lineage>
        <taxon>Bacteria</taxon>
        <taxon>Candidatus Eiseniibacteriota</taxon>
    </lineage>
</organism>
<comment type="subunit">
    <text evidence="9">Homodimer.</text>
</comment>
<dbReference type="HAMAP" id="MF_00344">
    <property type="entry name" value="GMP_synthase"/>
    <property type="match status" value="1"/>
</dbReference>
<dbReference type="EMBL" id="VBOZ01000030">
    <property type="protein sequence ID" value="TMQ63523.1"/>
    <property type="molecule type" value="Genomic_DNA"/>
</dbReference>
<evidence type="ECO:0000256" key="7">
    <source>
        <dbReference type="ARBA" id="ARBA00022840"/>
    </source>
</evidence>
<dbReference type="GO" id="GO:0003921">
    <property type="term" value="F:GMP synthase activity"/>
    <property type="evidence" value="ECO:0007669"/>
    <property type="project" value="InterPro"/>
</dbReference>
<dbReference type="PANTHER" id="PTHR11922">
    <property type="entry name" value="GMP SYNTHASE-RELATED"/>
    <property type="match status" value="1"/>
</dbReference>
<evidence type="ECO:0000256" key="1">
    <source>
        <dbReference type="ARBA" id="ARBA00002332"/>
    </source>
</evidence>
<dbReference type="EC" id="6.3.5.2" evidence="9"/>
<dbReference type="InterPro" id="IPR017926">
    <property type="entry name" value="GATASE"/>
</dbReference>
<dbReference type="Pfam" id="PF00958">
    <property type="entry name" value="GMP_synt_C"/>
    <property type="match status" value="1"/>
</dbReference>
<dbReference type="SUPFAM" id="SSF54810">
    <property type="entry name" value="GMP synthetase C-terminal dimerisation domain"/>
    <property type="match status" value="1"/>
</dbReference>
<evidence type="ECO:0000256" key="3">
    <source>
        <dbReference type="ARBA" id="ARBA00022598"/>
    </source>
</evidence>
<dbReference type="Gene3D" id="3.40.50.880">
    <property type="match status" value="1"/>
</dbReference>
<dbReference type="PROSITE" id="PS51273">
    <property type="entry name" value="GATASE_TYPE_1"/>
    <property type="match status" value="1"/>
</dbReference>
<feature type="active site" evidence="9">
    <location>
        <position position="169"/>
    </location>
</feature>
<dbReference type="PROSITE" id="PS51553">
    <property type="entry name" value="GMPS_ATP_PPASE"/>
    <property type="match status" value="1"/>
</dbReference>
<dbReference type="FunFam" id="3.30.300.10:FF:000002">
    <property type="entry name" value="GMP synthase [glutamine-hydrolyzing]"/>
    <property type="match status" value="1"/>
</dbReference>
<dbReference type="PRINTS" id="PR00099">
    <property type="entry name" value="CPSGATASE"/>
</dbReference>
<comment type="function">
    <text evidence="1 9">Catalyzes the synthesis of GMP from XMP.</text>
</comment>
<keyword evidence="7 9" id="KW-0067">ATP-binding</keyword>
<dbReference type="InterPro" id="IPR001674">
    <property type="entry name" value="GMP_synth_C"/>
</dbReference>
<dbReference type="FunFam" id="3.40.50.880:FF:000001">
    <property type="entry name" value="GMP synthase [glutamine-hydrolyzing]"/>
    <property type="match status" value="1"/>
</dbReference>
<feature type="active site" description="Nucleophile" evidence="9">
    <location>
        <position position="82"/>
    </location>
</feature>
<comment type="caution">
    <text evidence="12">The sequence shown here is derived from an EMBL/GenBank/DDBJ whole genome shotgun (WGS) entry which is preliminary data.</text>
</comment>
<keyword evidence="5 9" id="KW-0332">GMP biosynthesis</keyword>
<dbReference type="PRINTS" id="PR00096">
    <property type="entry name" value="GATASE"/>
</dbReference>